<gene>
    <name evidence="1" type="ORF">GOODEAATRI_006664</name>
</gene>
<sequence length="83" mass="9529">METLGHSVPKNLLFQFDSCVTPTIHKLPWSEVLYLQIPTTHHHVLLRTCVLMVLFPSLYLRSTLPVRTAAIIRRFCGITSKIK</sequence>
<keyword evidence="2" id="KW-1185">Reference proteome</keyword>
<accession>A0ABV0NI44</accession>
<name>A0ABV0NI44_9TELE</name>
<evidence type="ECO:0000313" key="1">
    <source>
        <dbReference type="EMBL" id="MEQ2171049.1"/>
    </source>
</evidence>
<dbReference type="Proteomes" id="UP001476798">
    <property type="component" value="Unassembled WGS sequence"/>
</dbReference>
<reference evidence="1 2" key="1">
    <citation type="submission" date="2021-06" db="EMBL/GenBank/DDBJ databases">
        <authorList>
            <person name="Palmer J.M."/>
        </authorList>
    </citation>
    <scope>NUCLEOTIDE SEQUENCE [LARGE SCALE GENOMIC DNA]</scope>
    <source>
        <strain evidence="1 2">GA_2019</strain>
        <tissue evidence="1">Muscle</tissue>
    </source>
</reference>
<comment type="caution">
    <text evidence="1">The sequence shown here is derived from an EMBL/GenBank/DDBJ whole genome shotgun (WGS) entry which is preliminary data.</text>
</comment>
<organism evidence="1 2">
    <name type="scientific">Goodea atripinnis</name>
    <dbReference type="NCBI Taxonomy" id="208336"/>
    <lineage>
        <taxon>Eukaryota</taxon>
        <taxon>Metazoa</taxon>
        <taxon>Chordata</taxon>
        <taxon>Craniata</taxon>
        <taxon>Vertebrata</taxon>
        <taxon>Euteleostomi</taxon>
        <taxon>Actinopterygii</taxon>
        <taxon>Neopterygii</taxon>
        <taxon>Teleostei</taxon>
        <taxon>Neoteleostei</taxon>
        <taxon>Acanthomorphata</taxon>
        <taxon>Ovalentaria</taxon>
        <taxon>Atherinomorphae</taxon>
        <taxon>Cyprinodontiformes</taxon>
        <taxon>Goodeidae</taxon>
        <taxon>Goodea</taxon>
    </lineage>
</organism>
<evidence type="ECO:0000313" key="2">
    <source>
        <dbReference type="Proteomes" id="UP001476798"/>
    </source>
</evidence>
<protein>
    <submittedName>
        <fullName evidence="1">Uncharacterized protein</fullName>
    </submittedName>
</protein>
<proteinExistence type="predicted"/>
<dbReference type="EMBL" id="JAHRIO010040302">
    <property type="protein sequence ID" value="MEQ2171049.1"/>
    <property type="molecule type" value="Genomic_DNA"/>
</dbReference>